<dbReference type="Pfam" id="PF10604">
    <property type="entry name" value="Polyketide_cyc2"/>
    <property type="match status" value="1"/>
</dbReference>
<dbReference type="InterPro" id="IPR023393">
    <property type="entry name" value="START-like_dom_sf"/>
</dbReference>
<accession>A0ABW6IEM9</accession>
<dbReference type="EMBL" id="JBHZOL010000069">
    <property type="protein sequence ID" value="MFE4106640.1"/>
    <property type="molecule type" value="Genomic_DNA"/>
</dbReference>
<gene>
    <name evidence="1" type="ORF">ACFVKH_10160</name>
</gene>
<evidence type="ECO:0000313" key="2">
    <source>
        <dbReference type="Proteomes" id="UP001600165"/>
    </source>
</evidence>
<organism evidence="1 2">
    <name type="scientific">Almyronema epifaneia S1</name>
    <dbReference type="NCBI Taxonomy" id="2991925"/>
    <lineage>
        <taxon>Bacteria</taxon>
        <taxon>Bacillati</taxon>
        <taxon>Cyanobacteriota</taxon>
        <taxon>Cyanophyceae</taxon>
        <taxon>Nodosilineales</taxon>
        <taxon>Nodosilineaceae</taxon>
        <taxon>Almyronema</taxon>
        <taxon>Almyronema epifaneia</taxon>
    </lineage>
</organism>
<reference evidence="1 2" key="1">
    <citation type="submission" date="2024-10" db="EMBL/GenBank/DDBJ databases">
        <authorList>
            <person name="Ratan Roy A."/>
            <person name="Morales Sandoval P.H."/>
            <person name="De Los Santos Villalobos S."/>
            <person name="Chakraborty S."/>
            <person name="Mukherjee J."/>
        </authorList>
    </citation>
    <scope>NUCLEOTIDE SEQUENCE [LARGE SCALE GENOMIC DNA]</scope>
    <source>
        <strain evidence="1 2">S1</strain>
    </source>
</reference>
<proteinExistence type="predicted"/>
<protein>
    <submittedName>
        <fullName evidence="1">SRPBCC family protein</fullName>
    </submittedName>
</protein>
<dbReference type="RefSeq" id="WP_377964597.1">
    <property type="nucleotide sequence ID" value="NZ_JBHZOL010000069.1"/>
</dbReference>
<dbReference type="Gene3D" id="3.30.530.20">
    <property type="match status" value="1"/>
</dbReference>
<dbReference type="Proteomes" id="UP001600165">
    <property type="component" value="Unassembled WGS sequence"/>
</dbReference>
<sequence length="147" mass="16542">MIKAESKTVINRPIDQVYQYVATNFFENHPKWESTVLHLEKTSPETVGLGTTGKQVRNDGGRRAESTFHVTEYDCDRRFAITSTGKPYFKNSYVFEPTDDGTQLTYQFELKLEGLGKLLEPLIAGSAQQGSQNVVDNLKHLLEASRG</sequence>
<name>A0ABW6IEM9_9CYAN</name>
<dbReference type="SUPFAM" id="SSF55961">
    <property type="entry name" value="Bet v1-like"/>
    <property type="match status" value="1"/>
</dbReference>
<comment type="caution">
    <text evidence="1">The sequence shown here is derived from an EMBL/GenBank/DDBJ whole genome shotgun (WGS) entry which is preliminary data.</text>
</comment>
<dbReference type="InterPro" id="IPR019587">
    <property type="entry name" value="Polyketide_cyclase/dehydratase"/>
</dbReference>
<evidence type="ECO:0000313" key="1">
    <source>
        <dbReference type="EMBL" id="MFE4106640.1"/>
    </source>
</evidence>
<keyword evidence="2" id="KW-1185">Reference proteome</keyword>